<dbReference type="eggNOG" id="ENOG502Z8WP">
    <property type="taxonomic scope" value="Bacteria"/>
</dbReference>
<dbReference type="KEGG" id="mpt:Mpe_A0061"/>
<dbReference type="RefSeq" id="WP_011827662.1">
    <property type="nucleotide sequence ID" value="NC_008825.1"/>
</dbReference>
<feature type="transmembrane region" description="Helical" evidence="1">
    <location>
        <begin position="94"/>
        <end position="114"/>
    </location>
</feature>
<dbReference type="EMBL" id="CP000555">
    <property type="protein sequence ID" value="ABM93023.1"/>
    <property type="molecule type" value="Genomic_DNA"/>
</dbReference>
<dbReference type="AlphaFoldDB" id="A2SBT4"/>
<evidence type="ECO:0000313" key="3">
    <source>
        <dbReference type="Proteomes" id="UP000000366"/>
    </source>
</evidence>
<dbReference type="HOGENOM" id="CLU_091377_0_0_4"/>
<keyword evidence="1" id="KW-0472">Membrane</keyword>
<evidence type="ECO:0000256" key="1">
    <source>
        <dbReference type="SAM" id="Phobius"/>
    </source>
</evidence>
<accession>A2SBT4</accession>
<protein>
    <submittedName>
        <fullName evidence="2">Fimbrial assembly protein</fullName>
    </submittedName>
</protein>
<gene>
    <name evidence="2" type="primary">fimB</name>
    <name evidence="2" type="ordered locus">Mpe_A0061</name>
</gene>
<sequence length="266" mass="29152">MDQSFPSPASPPPAQRFSLGPRLRAAGIHLGLSAVIAALAAALVFGLWYPTPFREISGGRELFFIVVAVDVVLGPLITFAVFDRRKPWRELRRDLAIVGIIQIAGLLYGLHTVYVARPAVMVLEVDRLRVLTAVDLPAAELAKAPPEFRDLPWHGIHVLAARRATDAERLESIEMAMAGVDIGQRPEFWLPASETKAALLQSAKPLSELRKRHITRSAELQKYIAATGSSDEQLKFLPLFARRADWVALLDAGSGELVGYAPFDGF</sequence>
<name>A2SBT4_METPP</name>
<dbReference type="InterPro" id="IPR047814">
    <property type="entry name" value="TfpX/TfpZ-like"/>
</dbReference>
<keyword evidence="3" id="KW-1185">Reference proteome</keyword>
<dbReference type="Proteomes" id="UP000000366">
    <property type="component" value="Chromosome"/>
</dbReference>
<feature type="transmembrane region" description="Helical" evidence="1">
    <location>
        <begin position="26"/>
        <end position="50"/>
    </location>
</feature>
<feature type="transmembrane region" description="Helical" evidence="1">
    <location>
        <begin position="62"/>
        <end position="82"/>
    </location>
</feature>
<keyword evidence="1" id="KW-1133">Transmembrane helix</keyword>
<keyword evidence="1" id="KW-0812">Transmembrane</keyword>
<proteinExistence type="predicted"/>
<reference evidence="2 3" key="1">
    <citation type="journal article" date="2007" name="J. Bacteriol.">
        <title>Whole-genome analysis of the methyl tert-butyl ether-degrading beta-proteobacterium Methylibium petroleiphilum PM1.</title>
        <authorList>
            <person name="Kane S.R."/>
            <person name="Chakicherla A.Y."/>
            <person name="Chain P.S.G."/>
            <person name="Schmidt R."/>
            <person name="Shin M.W."/>
            <person name="Legler T.C."/>
            <person name="Scow K.M."/>
            <person name="Larimer F.W."/>
            <person name="Lucas S.M."/>
            <person name="Richardson P.M."/>
            <person name="Hristova K.R."/>
        </authorList>
    </citation>
    <scope>NUCLEOTIDE SEQUENCE [LARGE SCALE GENOMIC DNA]</scope>
    <source>
        <strain evidence="3">ATCC BAA-1232 / LMG 22953 / PM1</strain>
    </source>
</reference>
<dbReference type="STRING" id="420662.Mpe_A0061"/>
<evidence type="ECO:0000313" key="2">
    <source>
        <dbReference type="EMBL" id="ABM93023.1"/>
    </source>
</evidence>
<dbReference type="NCBIfam" id="NF041437">
    <property type="entry name" value="TfpZ"/>
    <property type="match status" value="1"/>
</dbReference>
<organism evidence="2 3">
    <name type="scientific">Methylibium petroleiphilum (strain ATCC BAA-1232 / LMG 22953 / PM1)</name>
    <dbReference type="NCBI Taxonomy" id="420662"/>
    <lineage>
        <taxon>Bacteria</taxon>
        <taxon>Pseudomonadati</taxon>
        <taxon>Pseudomonadota</taxon>
        <taxon>Betaproteobacteria</taxon>
        <taxon>Burkholderiales</taxon>
        <taxon>Sphaerotilaceae</taxon>
        <taxon>Methylibium</taxon>
    </lineage>
</organism>